<keyword evidence="8 11" id="KW-0472">Membrane</keyword>
<dbReference type="InterPro" id="IPR003406">
    <property type="entry name" value="Glyco_trans_14"/>
</dbReference>
<comment type="subcellular location">
    <subcellularLocation>
        <location evidence="1">Golgi apparatus membrane</location>
        <topology evidence="1">Single-pass type II membrane protein</topology>
    </subcellularLocation>
</comment>
<dbReference type="GO" id="GO:0003829">
    <property type="term" value="F:beta-1,3-galactosyl-O-glycosyl-glycoprotein beta-1,6-N-acetylglucosaminyltransferase activity"/>
    <property type="evidence" value="ECO:0007669"/>
    <property type="project" value="TreeGrafter"/>
</dbReference>
<reference evidence="12" key="3">
    <citation type="submission" date="2025-09" db="UniProtKB">
        <authorList>
            <consortium name="Ensembl"/>
        </authorList>
    </citation>
    <scope>IDENTIFICATION</scope>
</reference>
<dbReference type="OMA" id="NGKLTNM"/>
<comment type="similarity">
    <text evidence="10">Belongs to the glycosyltransferase 14 family.</text>
</comment>
<dbReference type="Ensembl" id="ENSPNAT00000019259.2">
    <property type="protein sequence ID" value="ENSPNAP00000012080.1"/>
    <property type="gene ID" value="ENSPNAG00000017799.2"/>
</dbReference>
<evidence type="ECO:0000256" key="5">
    <source>
        <dbReference type="ARBA" id="ARBA00022692"/>
    </source>
</evidence>
<keyword evidence="7 11" id="KW-1133">Transmembrane helix</keyword>
<dbReference type="AlphaFoldDB" id="A0A3B4CL53"/>
<evidence type="ECO:0000256" key="1">
    <source>
        <dbReference type="ARBA" id="ARBA00004323"/>
    </source>
</evidence>
<evidence type="ECO:0000313" key="13">
    <source>
        <dbReference type="Proteomes" id="UP001501920"/>
    </source>
</evidence>
<evidence type="ECO:0008006" key="14">
    <source>
        <dbReference type="Google" id="ProtNLM"/>
    </source>
</evidence>
<accession>A0A3B4CL53</accession>
<proteinExistence type="inferred from homology"/>
<sequence>MGFRQKKFCKLMLAGVLLCMVILMLSVVVYQEKQIDYSWLEFVDDETSEDNCNCKKIIEGDIEEIERAKILTITRTFKNKTKVTDEQYTEVTKDCEIFRTTHKYLPVVLSEEEEAFPLAYSIVVHHKVQNFEWLLRSIYAPQNFYCIHVDKKSPESTVKAINAIVSCFDNVFIASQLEEVVYASWSRVQADLNCMKDLYLISDRWKYLINLCGQDLPIKTNLEMVRALKELGGGNSLETESMPAHKEVRWKKRHIVKDGTIQITDQDKMPPPHGIKLFSGGAYFVVSRAFVHYVFEDPKAQDLMSWSTDTFSPDEFIWATLQRIPGVPGFIRAHSKFDVTDMFSISRLIKWVYHEGSYDAVYPPCQGIHVRAVCVYGVGDLQWMLEQNHLFANKFDVDFDPIAMRCLGKHLRHKALHLQH</sequence>
<dbReference type="Pfam" id="PF02485">
    <property type="entry name" value="Branch"/>
    <property type="match status" value="1"/>
</dbReference>
<evidence type="ECO:0000256" key="7">
    <source>
        <dbReference type="ARBA" id="ARBA00022989"/>
    </source>
</evidence>
<dbReference type="OrthoDB" id="2019572at2759"/>
<evidence type="ECO:0000256" key="8">
    <source>
        <dbReference type="ARBA" id="ARBA00023136"/>
    </source>
</evidence>
<dbReference type="PANTHER" id="PTHR19297:SF96">
    <property type="entry name" value="BETA-1,3-GALACTOSYL-O-GLYCOSYL-GLYCOPROTEIN BETA-1,6-N-ACETYLGLUCOSAMINYLTRANSFERASE"/>
    <property type="match status" value="1"/>
</dbReference>
<keyword evidence="5 11" id="KW-0812">Transmembrane</keyword>
<dbReference type="STRING" id="42514.ENSPNAP00000012080"/>
<keyword evidence="3" id="KW-0328">Glycosyltransferase</keyword>
<gene>
    <name evidence="12" type="primary">GCNT1</name>
</gene>
<evidence type="ECO:0000256" key="3">
    <source>
        <dbReference type="ARBA" id="ARBA00022676"/>
    </source>
</evidence>
<evidence type="ECO:0000313" key="12">
    <source>
        <dbReference type="Ensembl" id="ENSPNAP00000012080.1"/>
    </source>
</evidence>
<dbReference type="GeneTree" id="ENSGT00940000161348"/>
<comment type="pathway">
    <text evidence="2">Protein modification; protein glycosylation.</text>
</comment>
<feature type="transmembrane region" description="Helical" evidence="11">
    <location>
        <begin position="12"/>
        <end position="30"/>
    </location>
</feature>
<keyword evidence="4" id="KW-0808">Transferase</keyword>
<reference evidence="12" key="2">
    <citation type="submission" date="2025-08" db="UniProtKB">
        <authorList>
            <consortium name="Ensembl"/>
        </authorList>
    </citation>
    <scope>IDENTIFICATION</scope>
</reference>
<reference evidence="12 13" key="1">
    <citation type="submission" date="2020-10" db="EMBL/GenBank/DDBJ databases">
        <title>Pygocentrus nattereri (red-bellied piranha) genome, fPygNat1, primary haplotype.</title>
        <authorList>
            <person name="Myers G."/>
            <person name="Meyer A."/>
            <person name="Karagic N."/>
            <person name="Pippel M."/>
            <person name="Winkler S."/>
            <person name="Tracey A."/>
            <person name="Wood J."/>
            <person name="Formenti G."/>
            <person name="Howe K."/>
            <person name="Fedrigo O."/>
            <person name="Jarvis E.D."/>
        </authorList>
    </citation>
    <scope>NUCLEOTIDE SEQUENCE [LARGE SCALE GENOMIC DNA]</scope>
</reference>
<evidence type="ECO:0000256" key="10">
    <source>
        <dbReference type="ARBA" id="ARBA00038150"/>
    </source>
</evidence>
<evidence type="ECO:0000256" key="11">
    <source>
        <dbReference type="SAM" id="Phobius"/>
    </source>
</evidence>
<protein>
    <recommendedName>
        <fullName evidence="14">Beta-1,3-galactosyl-O-glycosyl-glycoprotein beta-1,6-N-acetylglucosaminyltransferase</fullName>
    </recommendedName>
</protein>
<organism evidence="12 13">
    <name type="scientific">Pygocentrus nattereri</name>
    <name type="common">Red-bellied piranha</name>
    <dbReference type="NCBI Taxonomy" id="42514"/>
    <lineage>
        <taxon>Eukaryota</taxon>
        <taxon>Metazoa</taxon>
        <taxon>Chordata</taxon>
        <taxon>Craniata</taxon>
        <taxon>Vertebrata</taxon>
        <taxon>Euteleostomi</taxon>
        <taxon>Actinopterygii</taxon>
        <taxon>Neopterygii</taxon>
        <taxon>Teleostei</taxon>
        <taxon>Ostariophysi</taxon>
        <taxon>Characiformes</taxon>
        <taxon>Characoidei</taxon>
        <taxon>Pygocentrus</taxon>
    </lineage>
</organism>
<dbReference type="PANTHER" id="PTHR19297">
    <property type="entry name" value="GLYCOSYLTRANSFERASE 14 FAMILY MEMBER"/>
    <property type="match status" value="1"/>
</dbReference>
<name>A0A3B4CL53_PYGNA</name>
<evidence type="ECO:0000256" key="6">
    <source>
        <dbReference type="ARBA" id="ARBA00022968"/>
    </source>
</evidence>
<keyword evidence="9" id="KW-0325">Glycoprotein</keyword>
<evidence type="ECO:0000256" key="9">
    <source>
        <dbReference type="ARBA" id="ARBA00023180"/>
    </source>
</evidence>
<keyword evidence="6" id="KW-0735">Signal-anchor</keyword>
<dbReference type="GO" id="GO:0000139">
    <property type="term" value="C:Golgi membrane"/>
    <property type="evidence" value="ECO:0007669"/>
    <property type="project" value="UniProtKB-SubCell"/>
</dbReference>
<keyword evidence="13" id="KW-1185">Reference proteome</keyword>
<dbReference type="Proteomes" id="UP001501920">
    <property type="component" value="Chromosome 29"/>
</dbReference>
<evidence type="ECO:0000256" key="2">
    <source>
        <dbReference type="ARBA" id="ARBA00004922"/>
    </source>
</evidence>
<evidence type="ECO:0000256" key="4">
    <source>
        <dbReference type="ARBA" id="ARBA00022679"/>
    </source>
</evidence>